<reference evidence="3" key="1">
    <citation type="journal article" date="2019" name="Int. J. Syst. Evol. Microbiol.">
        <title>The Global Catalogue of Microorganisms (GCM) 10K type strain sequencing project: providing services to taxonomists for standard genome sequencing and annotation.</title>
        <authorList>
            <consortium name="The Broad Institute Genomics Platform"/>
            <consortium name="The Broad Institute Genome Sequencing Center for Infectious Disease"/>
            <person name="Wu L."/>
            <person name="Ma J."/>
        </authorList>
    </citation>
    <scope>NUCLEOTIDE SEQUENCE [LARGE SCALE GENOMIC DNA]</scope>
    <source>
        <strain evidence="3">JCM 17214</strain>
    </source>
</reference>
<feature type="compositionally biased region" description="Basic and acidic residues" evidence="1">
    <location>
        <begin position="1"/>
        <end position="12"/>
    </location>
</feature>
<protein>
    <recommendedName>
        <fullName evidence="4">Magnesium transporter MgtE intracellular domain-containing protein</fullName>
    </recommendedName>
</protein>
<feature type="region of interest" description="Disordered" evidence="1">
    <location>
        <begin position="1"/>
        <end position="24"/>
    </location>
</feature>
<comment type="caution">
    <text evidence="2">The sequence shown here is derived from an EMBL/GenBank/DDBJ whole genome shotgun (WGS) entry which is preliminary data.</text>
</comment>
<keyword evidence="3" id="KW-1185">Reference proteome</keyword>
<dbReference type="RefSeq" id="WP_345112292.1">
    <property type="nucleotide sequence ID" value="NZ_BAABDH010000022.1"/>
</dbReference>
<evidence type="ECO:0008006" key="4">
    <source>
        <dbReference type="Google" id="ProtNLM"/>
    </source>
</evidence>
<sequence>MKTPFRLDEHPRRPQPLAEPPAGYFDRLPRQIMTRVQPAAARESGAWGWLTALPLPLRTALASVVVLGGFAASFLLSPNASPTAGSAASPPALAQVPEAEMVQYLLASDTRVSLNDLADLPATDQAMHGYLQASPNELQDALDAQPTEDIYL</sequence>
<gene>
    <name evidence="2" type="ORF">GCM10022406_15250</name>
</gene>
<organism evidence="2 3">
    <name type="scientific">Hymenobacter algoricola</name>
    <dbReference type="NCBI Taxonomy" id="486267"/>
    <lineage>
        <taxon>Bacteria</taxon>
        <taxon>Pseudomonadati</taxon>
        <taxon>Bacteroidota</taxon>
        <taxon>Cytophagia</taxon>
        <taxon>Cytophagales</taxon>
        <taxon>Hymenobacteraceae</taxon>
        <taxon>Hymenobacter</taxon>
    </lineage>
</organism>
<accession>A0ABP7MV99</accession>
<evidence type="ECO:0000256" key="1">
    <source>
        <dbReference type="SAM" id="MobiDB-lite"/>
    </source>
</evidence>
<evidence type="ECO:0000313" key="3">
    <source>
        <dbReference type="Proteomes" id="UP001499909"/>
    </source>
</evidence>
<proteinExistence type="predicted"/>
<dbReference type="EMBL" id="BAABDH010000022">
    <property type="protein sequence ID" value="GAA3930884.1"/>
    <property type="molecule type" value="Genomic_DNA"/>
</dbReference>
<dbReference type="Proteomes" id="UP001499909">
    <property type="component" value="Unassembled WGS sequence"/>
</dbReference>
<name>A0ABP7MV99_9BACT</name>
<evidence type="ECO:0000313" key="2">
    <source>
        <dbReference type="EMBL" id="GAA3930884.1"/>
    </source>
</evidence>